<name>A0A392V3M7_9FABA</name>
<reference evidence="1 2" key="1">
    <citation type="journal article" date="2018" name="Front. Plant Sci.">
        <title>Red Clover (Trifolium pratense) and Zigzag Clover (T. medium) - A Picture of Genomic Similarities and Differences.</title>
        <authorList>
            <person name="Dluhosova J."/>
            <person name="Istvanek J."/>
            <person name="Nedelnik J."/>
            <person name="Repkova J."/>
        </authorList>
    </citation>
    <scope>NUCLEOTIDE SEQUENCE [LARGE SCALE GENOMIC DNA]</scope>
    <source>
        <strain evidence="2">cv. 10/8</strain>
        <tissue evidence="1">Leaf</tissue>
    </source>
</reference>
<dbReference type="AlphaFoldDB" id="A0A392V3M7"/>
<comment type="caution">
    <text evidence="1">The sequence shown here is derived from an EMBL/GenBank/DDBJ whole genome shotgun (WGS) entry which is preliminary data.</text>
</comment>
<evidence type="ECO:0000313" key="2">
    <source>
        <dbReference type="Proteomes" id="UP000265520"/>
    </source>
</evidence>
<organism evidence="1 2">
    <name type="scientific">Trifolium medium</name>
    <dbReference type="NCBI Taxonomy" id="97028"/>
    <lineage>
        <taxon>Eukaryota</taxon>
        <taxon>Viridiplantae</taxon>
        <taxon>Streptophyta</taxon>
        <taxon>Embryophyta</taxon>
        <taxon>Tracheophyta</taxon>
        <taxon>Spermatophyta</taxon>
        <taxon>Magnoliopsida</taxon>
        <taxon>eudicotyledons</taxon>
        <taxon>Gunneridae</taxon>
        <taxon>Pentapetalae</taxon>
        <taxon>rosids</taxon>
        <taxon>fabids</taxon>
        <taxon>Fabales</taxon>
        <taxon>Fabaceae</taxon>
        <taxon>Papilionoideae</taxon>
        <taxon>50 kb inversion clade</taxon>
        <taxon>NPAAA clade</taxon>
        <taxon>Hologalegina</taxon>
        <taxon>IRL clade</taxon>
        <taxon>Trifolieae</taxon>
        <taxon>Trifolium</taxon>
    </lineage>
</organism>
<evidence type="ECO:0008006" key="3">
    <source>
        <dbReference type="Google" id="ProtNLM"/>
    </source>
</evidence>
<feature type="non-terminal residue" evidence="1">
    <location>
        <position position="1"/>
    </location>
</feature>
<protein>
    <recommendedName>
        <fullName evidence="3">Gag-pol polyprotein</fullName>
    </recommendedName>
</protein>
<sequence length="32" mass="3674">KFALSLTTDEEPASYTQAIMHECWVKAMDDEL</sequence>
<keyword evidence="2" id="KW-1185">Reference proteome</keyword>
<proteinExistence type="predicted"/>
<accession>A0A392V3M7</accession>
<dbReference type="Proteomes" id="UP000265520">
    <property type="component" value="Unassembled WGS sequence"/>
</dbReference>
<dbReference type="EMBL" id="LXQA011033569">
    <property type="protein sequence ID" value="MCI82043.1"/>
    <property type="molecule type" value="Genomic_DNA"/>
</dbReference>
<evidence type="ECO:0000313" key="1">
    <source>
        <dbReference type="EMBL" id="MCI82043.1"/>
    </source>
</evidence>